<sequence>TGWLGLPLAKMLLAEGFSVKGSTTSAEKLPTLRNAGIKPYQIKVASEGIEGDIADFLSATDVLVVDFPPGLRKDPKMDYSGAIRLLSEAIATSGVK</sequence>
<feature type="non-terminal residue" evidence="1">
    <location>
        <position position="1"/>
    </location>
</feature>
<evidence type="ECO:0000313" key="2">
    <source>
        <dbReference type="Proteomes" id="UP000760545"/>
    </source>
</evidence>
<gene>
    <name evidence="1" type="ORF">HC176_19115</name>
</gene>
<dbReference type="EMBL" id="JAAVJS010000814">
    <property type="protein sequence ID" value="NJX17582.1"/>
    <property type="molecule type" value="Genomic_DNA"/>
</dbReference>
<dbReference type="Proteomes" id="UP000760545">
    <property type="component" value="Unassembled WGS sequence"/>
</dbReference>
<reference evidence="1 2" key="1">
    <citation type="submission" date="2020-03" db="EMBL/GenBank/DDBJ databases">
        <title>Tamlana sp. nov, isolated from XXX.</title>
        <authorList>
            <person name="Cao W.R."/>
        </authorList>
    </citation>
    <scope>NUCLEOTIDE SEQUENCE [LARGE SCALE GENOMIC DNA]</scope>
    <source>
        <strain evidence="1 2">HST1-43</strain>
    </source>
</reference>
<keyword evidence="2" id="KW-1185">Reference proteome</keyword>
<protein>
    <submittedName>
        <fullName evidence="1">Uncharacterized protein</fullName>
    </submittedName>
</protein>
<dbReference type="SUPFAM" id="SSF51735">
    <property type="entry name" value="NAD(P)-binding Rossmann-fold domains"/>
    <property type="match status" value="1"/>
</dbReference>
<organism evidence="1 2">
    <name type="scientific">Tamlana crocina</name>
    <dbReference type="NCBI Taxonomy" id="393006"/>
    <lineage>
        <taxon>Bacteria</taxon>
        <taxon>Pseudomonadati</taxon>
        <taxon>Bacteroidota</taxon>
        <taxon>Flavobacteriia</taxon>
        <taxon>Flavobacteriales</taxon>
        <taxon>Flavobacteriaceae</taxon>
        <taxon>Tamlana</taxon>
    </lineage>
</organism>
<dbReference type="Gene3D" id="3.40.50.720">
    <property type="entry name" value="NAD(P)-binding Rossmann-like Domain"/>
    <property type="match status" value="1"/>
</dbReference>
<feature type="non-terminal residue" evidence="1">
    <location>
        <position position="96"/>
    </location>
</feature>
<dbReference type="InterPro" id="IPR036291">
    <property type="entry name" value="NAD(P)-bd_dom_sf"/>
</dbReference>
<name>A0ABX1DGZ2_9FLAO</name>
<accession>A0ABX1DGZ2</accession>
<comment type="caution">
    <text evidence="1">The sequence shown here is derived from an EMBL/GenBank/DDBJ whole genome shotgun (WGS) entry which is preliminary data.</text>
</comment>
<evidence type="ECO:0000313" key="1">
    <source>
        <dbReference type="EMBL" id="NJX17582.1"/>
    </source>
</evidence>
<proteinExistence type="predicted"/>